<evidence type="ECO:0000259" key="9">
    <source>
        <dbReference type="Pfam" id="PF25145"/>
    </source>
</evidence>
<dbReference type="AlphaFoldDB" id="A0A523TGY4"/>
<evidence type="ECO:0000256" key="4">
    <source>
        <dbReference type="ARBA" id="ARBA00023136"/>
    </source>
</evidence>
<feature type="signal peptide" evidence="6">
    <location>
        <begin position="1"/>
        <end position="24"/>
    </location>
</feature>
<dbReference type="PANTHER" id="PTHR33507:SF4">
    <property type="entry name" value="NODULATION COMPETITIVENESS PROTEIN NFED"/>
    <property type="match status" value="1"/>
</dbReference>
<accession>A0A523TGY4</accession>
<evidence type="ECO:0000259" key="8">
    <source>
        <dbReference type="Pfam" id="PF24961"/>
    </source>
</evidence>
<dbReference type="InterPro" id="IPR029045">
    <property type="entry name" value="ClpP/crotonase-like_dom_sf"/>
</dbReference>
<evidence type="ECO:0000256" key="6">
    <source>
        <dbReference type="SAM" id="SignalP"/>
    </source>
</evidence>
<keyword evidence="2 5" id="KW-0812">Transmembrane</keyword>
<feature type="transmembrane region" description="Helical" evidence="5">
    <location>
        <begin position="310"/>
        <end position="331"/>
    </location>
</feature>
<dbReference type="PANTHER" id="PTHR33507">
    <property type="entry name" value="INNER MEMBRANE PROTEIN YBBJ"/>
    <property type="match status" value="1"/>
</dbReference>
<feature type="transmembrane region" description="Helical" evidence="5">
    <location>
        <begin position="273"/>
        <end position="304"/>
    </location>
</feature>
<name>A0A523TGY4_UNCAE</name>
<evidence type="ECO:0000313" key="10">
    <source>
        <dbReference type="EMBL" id="TET29555.1"/>
    </source>
</evidence>
<dbReference type="Pfam" id="PF01957">
    <property type="entry name" value="NfeD"/>
    <property type="match status" value="1"/>
</dbReference>
<comment type="caution">
    <text evidence="10">The sequence shown here is derived from an EMBL/GenBank/DDBJ whole genome shotgun (WGS) entry which is preliminary data.</text>
</comment>
<dbReference type="Pfam" id="PF24961">
    <property type="entry name" value="NfeD_membrane"/>
    <property type="match status" value="1"/>
</dbReference>
<dbReference type="InterPro" id="IPR002810">
    <property type="entry name" value="NfeD-like_C"/>
</dbReference>
<evidence type="ECO:0000313" key="11">
    <source>
        <dbReference type="Proteomes" id="UP000316517"/>
    </source>
</evidence>
<gene>
    <name evidence="10" type="ORF">E3J68_01635</name>
</gene>
<keyword evidence="6" id="KW-0732">Signal</keyword>
<protein>
    <submittedName>
        <fullName evidence="10">Nodulation protein NfeD</fullName>
    </submittedName>
</protein>
<dbReference type="Pfam" id="PF25145">
    <property type="entry name" value="NfeD1b_N"/>
    <property type="match status" value="1"/>
</dbReference>
<evidence type="ECO:0000256" key="3">
    <source>
        <dbReference type="ARBA" id="ARBA00022989"/>
    </source>
</evidence>
<evidence type="ECO:0000256" key="5">
    <source>
        <dbReference type="SAM" id="Phobius"/>
    </source>
</evidence>
<feature type="domain" description="NfeD integral membrane" evidence="8">
    <location>
        <begin position="242"/>
        <end position="359"/>
    </location>
</feature>
<dbReference type="SUPFAM" id="SSF141322">
    <property type="entry name" value="NfeD domain-like"/>
    <property type="match status" value="1"/>
</dbReference>
<dbReference type="InterPro" id="IPR052165">
    <property type="entry name" value="Membrane_assoc_protease"/>
</dbReference>
<dbReference type="InterPro" id="IPR056739">
    <property type="entry name" value="NfeD_membrane"/>
</dbReference>
<evidence type="ECO:0000259" key="7">
    <source>
        <dbReference type="Pfam" id="PF01957"/>
    </source>
</evidence>
<evidence type="ECO:0000256" key="2">
    <source>
        <dbReference type="ARBA" id="ARBA00022692"/>
    </source>
</evidence>
<dbReference type="Gene3D" id="3.90.226.10">
    <property type="entry name" value="2-enoyl-CoA Hydratase, Chain A, domain 1"/>
    <property type="match status" value="1"/>
</dbReference>
<keyword evidence="4 5" id="KW-0472">Membrane</keyword>
<feature type="chain" id="PRO_5021938883" evidence="6">
    <location>
        <begin position="25"/>
        <end position="435"/>
    </location>
</feature>
<dbReference type="GO" id="GO:0016020">
    <property type="term" value="C:membrane"/>
    <property type="evidence" value="ECO:0007669"/>
    <property type="project" value="UniProtKB-SubCell"/>
</dbReference>
<dbReference type="EMBL" id="SOJT01000074">
    <property type="protein sequence ID" value="TET29555.1"/>
    <property type="molecule type" value="Genomic_DNA"/>
</dbReference>
<feature type="domain" description="NfeD-like C-terminal" evidence="7">
    <location>
        <begin position="375"/>
        <end position="432"/>
    </location>
</feature>
<feature type="domain" description="NfeD1b N-terminal" evidence="9">
    <location>
        <begin position="30"/>
        <end position="206"/>
    </location>
</feature>
<dbReference type="Proteomes" id="UP000316517">
    <property type="component" value="Unassembled WGS sequence"/>
</dbReference>
<comment type="subcellular location">
    <subcellularLocation>
        <location evidence="1">Membrane</location>
        <topology evidence="1">Multi-pass membrane protein</topology>
    </subcellularLocation>
</comment>
<sequence>MPGKKIIPLVFICLLLYLSSSSYAKPASLVEVLTLEGTINPVAVERLDKAIELAVKNKAQCLIIQLDTPGGLDKSMREMVKLMMNSEIPIVVYVGPRGSRAASAGVFLTLAAHIAAMAPGTNIGAAHPVALGVGGAIDKEMMEKVVNDAAAYVKSIAQKRNRNVEWAEKAVRESVSITAEEALELNVVDLMAEDINDLLEKLDGAEVEIMQKTLTVMTKGASLHFMEMSFREKVLQTIADPNLAYILLMIGIWGIVLEFFHPGSLLPGIVGGICLILAFFALQILSFNMAGLVLIVLAIVLFVLDITVPSYGALTIGGIVSLALGSLMLIDPSTLYISISLKYIVIMVAFTSGLFIFIISYAIKAQFKKPATGLEGMVGSRGIAKGNLKTKGKIQIHGEIWNAILESDKEVVRKGEEVEVVRVDGMRLVVKKKGG</sequence>
<dbReference type="InterPro" id="IPR012340">
    <property type="entry name" value="NA-bd_OB-fold"/>
</dbReference>
<keyword evidence="3 5" id="KW-1133">Transmembrane helix</keyword>
<dbReference type="FunFam" id="3.90.226.10:FF:000089">
    <property type="entry name" value="Membrane-bound serine protease"/>
    <property type="match status" value="1"/>
</dbReference>
<dbReference type="Gene3D" id="2.40.50.140">
    <property type="entry name" value="Nucleic acid-binding proteins"/>
    <property type="match status" value="1"/>
</dbReference>
<organism evidence="10 11">
    <name type="scientific">Aerophobetes bacterium</name>
    <dbReference type="NCBI Taxonomy" id="2030807"/>
    <lineage>
        <taxon>Bacteria</taxon>
        <taxon>Candidatus Aerophobota</taxon>
    </lineage>
</organism>
<dbReference type="CDD" id="cd07020">
    <property type="entry name" value="Clp_protease_NfeD_1"/>
    <property type="match status" value="1"/>
</dbReference>
<dbReference type="InterPro" id="IPR056738">
    <property type="entry name" value="NfeD1b_N"/>
</dbReference>
<proteinExistence type="predicted"/>
<dbReference type="SUPFAM" id="SSF52096">
    <property type="entry name" value="ClpP/crotonase"/>
    <property type="match status" value="1"/>
</dbReference>
<feature type="transmembrane region" description="Helical" evidence="5">
    <location>
        <begin position="243"/>
        <end position="261"/>
    </location>
</feature>
<evidence type="ECO:0000256" key="1">
    <source>
        <dbReference type="ARBA" id="ARBA00004141"/>
    </source>
</evidence>
<feature type="transmembrane region" description="Helical" evidence="5">
    <location>
        <begin position="343"/>
        <end position="363"/>
    </location>
</feature>
<reference evidence="10 11" key="1">
    <citation type="submission" date="2019-03" db="EMBL/GenBank/DDBJ databases">
        <title>Metabolic potential of uncultured bacteria and archaea associated with petroleum seepage in deep-sea sediments.</title>
        <authorList>
            <person name="Dong X."/>
            <person name="Hubert C."/>
        </authorList>
    </citation>
    <scope>NUCLEOTIDE SEQUENCE [LARGE SCALE GENOMIC DNA]</scope>
    <source>
        <strain evidence="10">E44_bin3</strain>
    </source>
</reference>